<keyword evidence="12" id="KW-1185">Reference proteome</keyword>
<dbReference type="Gene3D" id="1.10.8.640">
    <property type="entry name" value="Cytochrome C biogenesis protein"/>
    <property type="match status" value="1"/>
</dbReference>
<keyword evidence="9" id="KW-0472">Membrane</keyword>
<evidence type="ECO:0000256" key="7">
    <source>
        <dbReference type="ARBA" id="ARBA00037230"/>
    </source>
</evidence>
<evidence type="ECO:0000313" key="11">
    <source>
        <dbReference type="EMBL" id="TYR34276.1"/>
    </source>
</evidence>
<comment type="subcellular location">
    <subcellularLocation>
        <location evidence="8">Membrane</location>
        <topology evidence="8">Single-pass membrane protein</topology>
        <orientation evidence="8">Periplasmic side</orientation>
    </subcellularLocation>
</comment>
<proteinExistence type="inferred from homology"/>
<comment type="similarity">
    <text evidence="1 9">Belongs to the CcmH/CycL/Ccl2/NrfF family.</text>
</comment>
<feature type="signal peptide" evidence="9">
    <location>
        <begin position="1"/>
        <end position="19"/>
    </location>
</feature>
<keyword evidence="5" id="KW-0201">Cytochrome c-type biogenesis</keyword>
<dbReference type="OrthoDB" id="9804975at2"/>
<evidence type="ECO:0000256" key="1">
    <source>
        <dbReference type="ARBA" id="ARBA00010342"/>
    </source>
</evidence>
<keyword evidence="9" id="KW-1133">Transmembrane helix</keyword>
<reference evidence="11 12" key="2">
    <citation type="submission" date="2019-09" db="EMBL/GenBank/DDBJ databases">
        <title>Mesorhizobium sp. MaA-C15 isolated from Microcystis aeruginosa.</title>
        <authorList>
            <person name="Jeong S.E."/>
            <person name="Jin H.M."/>
            <person name="Jeon C.O."/>
        </authorList>
    </citation>
    <scope>NUCLEOTIDE SEQUENCE [LARGE SCALE GENOMIC DNA]</scope>
    <source>
        <strain evidence="11 12">MaA-C15</strain>
    </source>
</reference>
<feature type="domain" description="CcmH/CycL/Ccl2/NrfF N-terminal" evidence="10">
    <location>
        <begin position="8"/>
        <end position="147"/>
    </location>
</feature>
<dbReference type="PANTHER" id="PTHR47870:SF1">
    <property type="entry name" value="CYTOCHROME C-TYPE BIOGENESIS PROTEIN CCMH"/>
    <property type="match status" value="1"/>
</dbReference>
<evidence type="ECO:0000259" key="10">
    <source>
        <dbReference type="Pfam" id="PF03918"/>
    </source>
</evidence>
<comment type="function">
    <text evidence="7">Required for the biogenesis of c-type cytochromes. Possible subunit of a heme lyase.</text>
</comment>
<accession>A0A5D4H083</accession>
<organism evidence="11 12">
    <name type="scientific">Neoaquamicrobium microcysteis</name>
    <dbReference type="NCBI Taxonomy" id="2682781"/>
    <lineage>
        <taxon>Bacteria</taxon>
        <taxon>Pseudomonadati</taxon>
        <taxon>Pseudomonadota</taxon>
        <taxon>Alphaproteobacteria</taxon>
        <taxon>Hyphomicrobiales</taxon>
        <taxon>Phyllobacteriaceae</taxon>
        <taxon>Neoaquamicrobium</taxon>
    </lineage>
</organism>
<dbReference type="AlphaFoldDB" id="A0A5D4H083"/>
<evidence type="ECO:0000256" key="6">
    <source>
        <dbReference type="ARBA" id="ARBA00023004"/>
    </source>
</evidence>
<reference evidence="11 12" key="1">
    <citation type="submission" date="2019-08" db="EMBL/GenBank/DDBJ databases">
        <authorList>
            <person name="Seo Y.L."/>
        </authorList>
    </citation>
    <scope>NUCLEOTIDE SEQUENCE [LARGE SCALE GENOMIC DNA]</scope>
    <source>
        <strain evidence="11 12">MaA-C15</strain>
    </source>
</reference>
<dbReference type="GO" id="GO:0005886">
    <property type="term" value="C:plasma membrane"/>
    <property type="evidence" value="ECO:0007669"/>
    <property type="project" value="TreeGrafter"/>
</dbReference>
<evidence type="ECO:0000256" key="4">
    <source>
        <dbReference type="ARBA" id="ARBA00022729"/>
    </source>
</evidence>
<comment type="caution">
    <text evidence="11">The sequence shown here is derived from an EMBL/GenBank/DDBJ whole genome shotgun (WGS) entry which is preliminary data.</text>
</comment>
<name>A0A5D4H083_9HYPH</name>
<dbReference type="FunFam" id="1.10.8.640:FF:000001">
    <property type="entry name" value="Cytochrome c-type biogenesis protein"/>
    <property type="match status" value="1"/>
</dbReference>
<evidence type="ECO:0000256" key="8">
    <source>
        <dbReference type="ARBA" id="ARBA00060491"/>
    </source>
</evidence>
<keyword evidence="6 9" id="KW-0408">Iron</keyword>
<evidence type="ECO:0000256" key="9">
    <source>
        <dbReference type="RuleBase" id="RU364112"/>
    </source>
</evidence>
<feature type="transmembrane region" description="Helical" evidence="9">
    <location>
        <begin position="103"/>
        <end position="125"/>
    </location>
</feature>
<dbReference type="Pfam" id="PF03918">
    <property type="entry name" value="CcmH"/>
    <property type="match status" value="1"/>
</dbReference>
<evidence type="ECO:0000256" key="5">
    <source>
        <dbReference type="ARBA" id="ARBA00022748"/>
    </source>
</evidence>
<dbReference type="RefSeq" id="WP_148913615.1">
    <property type="nucleotide sequence ID" value="NZ_VSZS01000056.1"/>
</dbReference>
<sequence>MRRLAAILLLLAVASPALAVKPSEVLDDPALEARARNLSAGLRCMVCQNQSIDDSDAELARDLRVLVRERLVAGETDEQVIDYVVSRYGEFVLLQPRFSARNALLWATPVLLLVAGGSVIALHAARRRRAAPAGLSAEEERRLRDILKEPD</sequence>
<keyword evidence="2 9" id="KW-0349">Heme</keyword>
<keyword evidence="9" id="KW-0812">Transmembrane</keyword>
<keyword evidence="3 9" id="KW-0479">Metal-binding</keyword>
<dbReference type="InterPro" id="IPR051263">
    <property type="entry name" value="C-type_cytochrome_biogenesis"/>
</dbReference>
<protein>
    <recommendedName>
        <fullName evidence="9">Cytochrome c-type biogenesis protein</fullName>
    </recommendedName>
</protein>
<dbReference type="InterPro" id="IPR005616">
    <property type="entry name" value="CcmH/CycL/Ccl2/NrfF_N"/>
</dbReference>
<evidence type="ECO:0000256" key="2">
    <source>
        <dbReference type="ARBA" id="ARBA00022617"/>
    </source>
</evidence>
<dbReference type="EMBL" id="VSZS01000056">
    <property type="protein sequence ID" value="TYR34276.1"/>
    <property type="molecule type" value="Genomic_DNA"/>
</dbReference>
<dbReference type="Proteomes" id="UP000323258">
    <property type="component" value="Unassembled WGS sequence"/>
</dbReference>
<keyword evidence="4 9" id="KW-0732">Signal</keyword>
<dbReference type="GO" id="GO:0017004">
    <property type="term" value="P:cytochrome complex assembly"/>
    <property type="evidence" value="ECO:0007669"/>
    <property type="project" value="UniProtKB-KW"/>
</dbReference>
<gene>
    <name evidence="11" type="ORF">FY036_05010</name>
</gene>
<feature type="chain" id="PRO_5023108620" description="Cytochrome c-type biogenesis protein" evidence="9">
    <location>
        <begin position="20"/>
        <end position="151"/>
    </location>
</feature>
<dbReference type="CDD" id="cd16378">
    <property type="entry name" value="CcmH_N"/>
    <property type="match status" value="1"/>
</dbReference>
<dbReference type="PANTHER" id="PTHR47870">
    <property type="entry name" value="CYTOCHROME C-TYPE BIOGENESIS PROTEIN CCMH"/>
    <property type="match status" value="1"/>
</dbReference>
<evidence type="ECO:0000313" key="12">
    <source>
        <dbReference type="Proteomes" id="UP000323258"/>
    </source>
</evidence>
<evidence type="ECO:0000256" key="3">
    <source>
        <dbReference type="ARBA" id="ARBA00022723"/>
    </source>
</evidence>
<dbReference type="GO" id="GO:0046872">
    <property type="term" value="F:metal ion binding"/>
    <property type="evidence" value="ECO:0007669"/>
    <property type="project" value="UniProtKB-KW"/>
</dbReference>
<dbReference type="InterPro" id="IPR038297">
    <property type="entry name" value="CcmH/CycL/NrfF/Ccl2_sf"/>
</dbReference>